<dbReference type="InterPro" id="IPR011577">
    <property type="entry name" value="Cyt_b561_bac/Ni-Hgenase"/>
</dbReference>
<dbReference type="Proteomes" id="UP000730482">
    <property type="component" value="Unassembled WGS sequence"/>
</dbReference>
<feature type="transmembrane region" description="Helical" evidence="7">
    <location>
        <begin position="56"/>
        <end position="77"/>
    </location>
</feature>
<evidence type="ECO:0000256" key="5">
    <source>
        <dbReference type="ARBA" id="ARBA00023136"/>
    </source>
</evidence>
<feature type="transmembrane region" description="Helical" evidence="7">
    <location>
        <begin position="160"/>
        <end position="181"/>
    </location>
</feature>
<dbReference type="InterPro" id="IPR016174">
    <property type="entry name" value="Di-haem_cyt_TM"/>
</dbReference>
<dbReference type="PANTHER" id="PTHR30074:SF6">
    <property type="entry name" value="FORMATE DEHYDROGENASE GAMMA SUBUNIT"/>
    <property type="match status" value="1"/>
</dbReference>
<reference evidence="9 10" key="1">
    <citation type="submission" date="2020-02" db="EMBL/GenBank/DDBJ databases">
        <title>Acidophilic actinobacteria isolated from forest soil.</title>
        <authorList>
            <person name="Golinska P."/>
        </authorList>
    </citation>
    <scope>NUCLEOTIDE SEQUENCE [LARGE SCALE GENOMIC DNA]</scope>
    <source>
        <strain evidence="9 10">NL8</strain>
    </source>
</reference>
<feature type="region of interest" description="Disordered" evidence="6">
    <location>
        <begin position="210"/>
        <end position="258"/>
    </location>
</feature>
<keyword evidence="5 7" id="KW-0472">Membrane</keyword>
<evidence type="ECO:0000256" key="1">
    <source>
        <dbReference type="ARBA" id="ARBA00004651"/>
    </source>
</evidence>
<dbReference type="InterPro" id="IPR051817">
    <property type="entry name" value="FDH_cytochrome_b556_subunit"/>
</dbReference>
<evidence type="ECO:0000256" key="7">
    <source>
        <dbReference type="SAM" id="Phobius"/>
    </source>
</evidence>
<feature type="compositionally biased region" description="Basic and acidic residues" evidence="6">
    <location>
        <begin position="230"/>
        <end position="258"/>
    </location>
</feature>
<gene>
    <name evidence="9" type="ORF">KGQ19_06500</name>
</gene>
<feature type="transmembrane region" description="Helical" evidence="7">
    <location>
        <begin position="23"/>
        <end position="44"/>
    </location>
</feature>
<evidence type="ECO:0000256" key="2">
    <source>
        <dbReference type="ARBA" id="ARBA00022475"/>
    </source>
</evidence>
<keyword evidence="2" id="KW-1003">Cell membrane</keyword>
<accession>A0ABS5KJE5</accession>
<evidence type="ECO:0000313" key="10">
    <source>
        <dbReference type="Proteomes" id="UP000730482"/>
    </source>
</evidence>
<dbReference type="PANTHER" id="PTHR30074">
    <property type="entry name" value="FORMATE DEHYDROGENASE, NITRATE-INDUCIBLE, CYTOCHROME B556 FDN SUBUNIT"/>
    <property type="match status" value="1"/>
</dbReference>
<dbReference type="SUPFAM" id="SSF81342">
    <property type="entry name" value="Transmembrane di-heme cytochromes"/>
    <property type="match status" value="1"/>
</dbReference>
<comment type="caution">
    <text evidence="9">The sequence shown here is derived from an EMBL/GenBank/DDBJ whole genome shotgun (WGS) entry which is preliminary data.</text>
</comment>
<name>A0ABS5KJE5_9ACTN</name>
<proteinExistence type="predicted"/>
<dbReference type="RefSeq" id="WP_212008158.1">
    <property type="nucleotide sequence ID" value="NZ_JAAFYZ010000014.1"/>
</dbReference>
<evidence type="ECO:0000256" key="3">
    <source>
        <dbReference type="ARBA" id="ARBA00022692"/>
    </source>
</evidence>
<keyword evidence="10" id="KW-1185">Reference proteome</keyword>
<feature type="compositionally biased region" description="Acidic residues" evidence="6">
    <location>
        <begin position="220"/>
        <end position="229"/>
    </location>
</feature>
<evidence type="ECO:0000259" key="8">
    <source>
        <dbReference type="Pfam" id="PF01292"/>
    </source>
</evidence>
<dbReference type="Pfam" id="PF01292">
    <property type="entry name" value="Ni_hydr_CYTB"/>
    <property type="match status" value="1"/>
</dbReference>
<comment type="subcellular location">
    <subcellularLocation>
        <location evidence="1">Cell membrane</location>
        <topology evidence="1">Multi-pass membrane protein</topology>
    </subcellularLocation>
</comment>
<evidence type="ECO:0000256" key="6">
    <source>
        <dbReference type="SAM" id="MobiDB-lite"/>
    </source>
</evidence>
<evidence type="ECO:0000313" key="9">
    <source>
        <dbReference type="EMBL" id="MBS2546511.1"/>
    </source>
</evidence>
<dbReference type="Gene3D" id="1.20.950.20">
    <property type="entry name" value="Transmembrane di-heme cytochromes, Chain C"/>
    <property type="match status" value="1"/>
</dbReference>
<keyword evidence="4 7" id="KW-1133">Transmembrane helix</keyword>
<dbReference type="EMBL" id="JAAFYZ010000014">
    <property type="protein sequence ID" value="MBS2546511.1"/>
    <property type="molecule type" value="Genomic_DNA"/>
</dbReference>
<feature type="domain" description="Cytochrome b561 bacterial/Ni-hydrogenase" evidence="8">
    <location>
        <begin position="16"/>
        <end position="181"/>
    </location>
</feature>
<protein>
    <submittedName>
        <fullName evidence="9">Cytochrome b/b6 domain-containing protein</fullName>
    </submittedName>
</protein>
<keyword evidence="3 7" id="KW-0812">Transmembrane</keyword>
<evidence type="ECO:0000256" key="4">
    <source>
        <dbReference type="ARBA" id="ARBA00022989"/>
    </source>
</evidence>
<feature type="transmembrane region" description="Helical" evidence="7">
    <location>
        <begin position="127"/>
        <end position="148"/>
    </location>
</feature>
<sequence length="258" mass="28692">MSRPAEAGAVRRRIERFTRAERYVHRATATLMLVLIATGAVLYLPSLSVRIGHRPVVALIHLYCGFALPIPMAAGLFSRAYRADVRRLNRHGETDREWLRNRAWRRERARELALPVGKFNAGQKLNAAFQCGAILVMAGTGTLMWFPHLVGVSARTGATFVHDWLALAIGFVVIGHVWFALNDRQARIGMRTGYVTRGWAQREHPAWAAEVAAQDRSGDGDPDPDAVGEAEDRAARGEAGARDREEGRAVHQARAWDR</sequence>
<organism evidence="9 10">
    <name type="scientific">Catenulispora pinistramenti</name>
    <dbReference type="NCBI Taxonomy" id="2705254"/>
    <lineage>
        <taxon>Bacteria</taxon>
        <taxon>Bacillati</taxon>
        <taxon>Actinomycetota</taxon>
        <taxon>Actinomycetes</taxon>
        <taxon>Catenulisporales</taxon>
        <taxon>Catenulisporaceae</taxon>
        <taxon>Catenulispora</taxon>
    </lineage>
</organism>